<dbReference type="Pfam" id="PF09111">
    <property type="entry name" value="SLIDE"/>
    <property type="match status" value="1"/>
</dbReference>
<gene>
    <name evidence="3" type="ORF">P43SY_010215</name>
</gene>
<dbReference type="Proteomes" id="UP001209570">
    <property type="component" value="Unassembled WGS sequence"/>
</dbReference>
<accession>A0AAD5L4G2</accession>
<dbReference type="SUPFAM" id="SSF46689">
    <property type="entry name" value="Homeodomain-like"/>
    <property type="match status" value="1"/>
</dbReference>
<proteinExistence type="predicted"/>
<reference evidence="3" key="1">
    <citation type="submission" date="2021-12" db="EMBL/GenBank/DDBJ databases">
        <title>Prjna785345.</title>
        <authorList>
            <person name="Rujirawat T."/>
            <person name="Krajaejun T."/>
        </authorList>
    </citation>
    <scope>NUCLEOTIDE SEQUENCE</scope>
    <source>
        <strain evidence="3">Pi057C3</strain>
    </source>
</reference>
<dbReference type="InterPro" id="IPR015195">
    <property type="entry name" value="SLIDE"/>
</dbReference>
<protein>
    <recommendedName>
        <fullName evidence="2">SLIDE domain-containing protein</fullName>
    </recommendedName>
</protein>
<feature type="region of interest" description="Disordered" evidence="1">
    <location>
        <begin position="79"/>
        <end position="154"/>
    </location>
</feature>
<dbReference type="AlphaFoldDB" id="A0AAD5L4G2"/>
<dbReference type="GO" id="GO:0003677">
    <property type="term" value="F:DNA binding"/>
    <property type="evidence" value="ECO:0007669"/>
    <property type="project" value="InterPro"/>
</dbReference>
<keyword evidence="4" id="KW-1185">Reference proteome</keyword>
<name>A0AAD5L4G2_PYTIN</name>
<dbReference type="GO" id="GO:0006338">
    <property type="term" value="P:chromatin remodeling"/>
    <property type="evidence" value="ECO:0007669"/>
    <property type="project" value="InterPro"/>
</dbReference>
<feature type="compositionally biased region" description="Low complexity" evidence="1">
    <location>
        <begin position="101"/>
        <end position="129"/>
    </location>
</feature>
<feature type="domain" description="SLIDE" evidence="2">
    <location>
        <begin position="1"/>
        <end position="79"/>
    </location>
</feature>
<dbReference type="EMBL" id="JAKCXM010005174">
    <property type="protein sequence ID" value="KAJ0389034.1"/>
    <property type="molecule type" value="Genomic_DNA"/>
</dbReference>
<evidence type="ECO:0000256" key="1">
    <source>
        <dbReference type="SAM" id="MobiDB-lite"/>
    </source>
</evidence>
<evidence type="ECO:0000313" key="4">
    <source>
        <dbReference type="Proteomes" id="UP001209570"/>
    </source>
</evidence>
<comment type="caution">
    <text evidence="3">The sequence shown here is derived from an EMBL/GenBank/DDBJ whole genome shotgun (WGS) entry which is preliminary data.</text>
</comment>
<dbReference type="InterPro" id="IPR009057">
    <property type="entry name" value="Homeodomain-like_sf"/>
</dbReference>
<dbReference type="Gene3D" id="1.10.10.60">
    <property type="entry name" value="Homeodomain-like"/>
    <property type="match status" value="1"/>
</dbReference>
<evidence type="ECO:0000313" key="3">
    <source>
        <dbReference type="EMBL" id="KAJ0389034.1"/>
    </source>
</evidence>
<dbReference type="GO" id="GO:0005634">
    <property type="term" value="C:nucleus"/>
    <property type="evidence" value="ECO:0007669"/>
    <property type="project" value="InterPro"/>
</dbReference>
<evidence type="ECO:0000259" key="2">
    <source>
        <dbReference type="Pfam" id="PF09111"/>
    </source>
</evidence>
<feature type="compositionally biased region" description="Basic and acidic residues" evidence="1">
    <location>
        <begin position="79"/>
        <end position="96"/>
    </location>
</feature>
<sequence length="154" mass="17449">MRDMKLQYPSGYKSKGYTMEEDVFLVVMMNKFGPLEHWSEIRDEIRKAWQFRFDWFFKSRTIGELQKRGEMLTRMIERENEELKSKHSKEEDDLAKKAKKSSSSSSSKSSSSKSKSKSSSKSSSGSKSGSGSGSKKRSAPSSSSSSSKSKKQKK</sequence>
<organism evidence="3 4">
    <name type="scientific">Pythium insidiosum</name>
    <name type="common">Pythiosis disease agent</name>
    <dbReference type="NCBI Taxonomy" id="114742"/>
    <lineage>
        <taxon>Eukaryota</taxon>
        <taxon>Sar</taxon>
        <taxon>Stramenopiles</taxon>
        <taxon>Oomycota</taxon>
        <taxon>Peronosporomycetes</taxon>
        <taxon>Pythiales</taxon>
        <taxon>Pythiaceae</taxon>
        <taxon>Pythium</taxon>
    </lineage>
</organism>